<evidence type="ECO:0000256" key="1">
    <source>
        <dbReference type="SAM" id="Phobius"/>
    </source>
</evidence>
<keyword evidence="3" id="KW-1185">Reference proteome</keyword>
<keyword evidence="1" id="KW-0812">Transmembrane</keyword>
<feature type="transmembrane region" description="Helical" evidence="1">
    <location>
        <begin position="104"/>
        <end position="123"/>
    </location>
</feature>
<accession>A0ABV5JC76</accession>
<feature type="transmembrane region" description="Helical" evidence="1">
    <location>
        <begin position="159"/>
        <end position="179"/>
    </location>
</feature>
<protein>
    <submittedName>
        <fullName evidence="2">DMT family transporter</fullName>
    </submittedName>
</protein>
<dbReference type="EMBL" id="JBHMEA010000011">
    <property type="protein sequence ID" value="MFB9231062.1"/>
    <property type="molecule type" value="Genomic_DNA"/>
</dbReference>
<feature type="transmembrane region" description="Helical" evidence="1">
    <location>
        <begin position="78"/>
        <end position="98"/>
    </location>
</feature>
<feature type="transmembrane region" description="Helical" evidence="1">
    <location>
        <begin position="281"/>
        <end position="297"/>
    </location>
</feature>
<gene>
    <name evidence="2" type="ORF">ACFFUT_04575</name>
</gene>
<keyword evidence="1" id="KW-0472">Membrane</keyword>
<organism evidence="2 3">
    <name type="scientific">Pseudohalocynthiibacter aestuariivivens</name>
    <dbReference type="NCBI Taxonomy" id="1591409"/>
    <lineage>
        <taxon>Bacteria</taxon>
        <taxon>Pseudomonadati</taxon>
        <taxon>Pseudomonadota</taxon>
        <taxon>Alphaproteobacteria</taxon>
        <taxon>Rhodobacterales</taxon>
        <taxon>Paracoccaceae</taxon>
        <taxon>Pseudohalocynthiibacter</taxon>
    </lineage>
</organism>
<dbReference type="RefSeq" id="WP_213891221.1">
    <property type="nucleotide sequence ID" value="NZ_JAGFNU010000021.1"/>
</dbReference>
<feature type="transmembrane region" description="Helical" evidence="1">
    <location>
        <begin position="226"/>
        <end position="247"/>
    </location>
</feature>
<evidence type="ECO:0000313" key="2">
    <source>
        <dbReference type="EMBL" id="MFB9231062.1"/>
    </source>
</evidence>
<feature type="transmembrane region" description="Helical" evidence="1">
    <location>
        <begin position="12"/>
        <end position="33"/>
    </location>
</feature>
<reference evidence="2 3" key="1">
    <citation type="submission" date="2024-09" db="EMBL/GenBank/DDBJ databases">
        <authorList>
            <person name="Sun Q."/>
            <person name="Mori K."/>
        </authorList>
    </citation>
    <scope>NUCLEOTIDE SEQUENCE [LARGE SCALE GENOMIC DNA]</scope>
    <source>
        <strain evidence="2 3">CECT 8726</strain>
    </source>
</reference>
<feature type="transmembrane region" description="Helical" evidence="1">
    <location>
        <begin position="191"/>
        <end position="211"/>
    </location>
</feature>
<proteinExistence type="predicted"/>
<comment type="caution">
    <text evidence="2">The sequence shown here is derived from an EMBL/GenBank/DDBJ whole genome shotgun (WGS) entry which is preliminary data.</text>
</comment>
<feature type="transmembrane region" description="Helical" evidence="1">
    <location>
        <begin position="135"/>
        <end position="153"/>
    </location>
</feature>
<dbReference type="Proteomes" id="UP001589683">
    <property type="component" value="Unassembled WGS sequence"/>
</dbReference>
<evidence type="ECO:0000313" key="3">
    <source>
        <dbReference type="Proteomes" id="UP001589683"/>
    </source>
</evidence>
<keyword evidence="1" id="KW-1133">Transmembrane helix</keyword>
<feature type="transmembrane region" description="Helical" evidence="1">
    <location>
        <begin position="254"/>
        <end position="275"/>
    </location>
</feature>
<feature type="transmembrane region" description="Helical" evidence="1">
    <location>
        <begin position="45"/>
        <end position="66"/>
    </location>
</feature>
<name>A0ABV5JC76_9RHOB</name>
<sequence length="303" mass="31458">MSYVANNKTSDPGLAAVACLGLVGVLLALSLVVAKLASQAAAPPLGFLMVSMFGAALILLVVSALLLRAPVVLNRRTLEYGVVAGSFFAIPNAIAFLAVPHVGAGFLSLSFAFPILLTYAIALGLGIEKIRQGRVMGMFAGLAGGVVLSLSKLDIADGTIFWIVLAMMSPVLIAIANIYRTLRWPTGVSPVFLAALMLFGGAGALLPVLVWAEPGVVGILFSSTEILALLLTEITIFSVLYVFYFVLQKIAGPVYLSQIGSVAAIVGTTVSVLFLGESLPAYFLVSAGLILGGTVLFQRSNPA</sequence>